<dbReference type="AlphaFoldDB" id="A0A7L5DP99"/>
<feature type="transmembrane region" description="Helical" evidence="1">
    <location>
        <begin position="200"/>
        <end position="218"/>
    </location>
</feature>
<keyword evidence="1" id="KW-1133">Transmembrane helix</keyword>
<gene>
    <name evidence="2" type="ORF">HH216_11875</name>
</gene>
<feature type="transmembrane region" description="Helical" evidence="1">
    <location>
        <begin position="12"/>
        <end position="33"/>
    </location>
</feature>
<feature type="transmembrane region" description="Helical" evidence="1">
    <location>
        <begin position="278"/>
        <end position="301"/>
    </location>
</feature>
<feature type="transmembrane region" description="Helical" evidence="1">
    <location>
        <begin position="176"/>
        <end position="193"/>
    </location>
</feature>
<name>A0A7L5DP99_9BACT</name>
<organism evidence="2 3">
    <name type="scientific">Spirosoma rhododendri</name>
    <dbReference type="NCBI Taxonomy" id="2728024"/>
    <lineage>
        <taxon>Bacteria</taxon>
        <taxon>Pseudomonadati</taxon>
        <taxon>Bacteroidota</taxon>
        <taxon>Cytophagia</taxon>
        <taxon>Cytophagales</taxon>
        <taxon>Cytophagaceae</taxon>
        <taxon>Spirosoma</taxon>
    </lineage>
</organism>
<dbReference type="PANTHER" id="PTHR37422">
    <property type="entry name" value="TEICHURONIC ACID BIOSYNTHESIS PROTEIN TUAE"/>
    <property type="match status" value="1"/>
</dbReference>
<protein>
    <submittedName>
        <fullName evidence="2">Uncharacterized protein</fullName>
    </submittedName>
</protein>
<keyword evidence="1" id="KW-0472">Membrane</keyword>
<dbReference type="RefSeq" id="WP_169551010.1">
    <property type="nucleotide sequence ID" value="NZ_CP051677.1"/>
</dbReference>
<feature type="transmembrane region" description="Helical" evidence="1">
    <location>
        <begin position="224"/>
        <end position="240"/>
    </location>
</feature>
<feature type="transmembrane region" description="Helical" evidence="1">
    <location>
        <begin position="393"/>
        <end position="409"/>
    </location>
</feature>
<feature type="transmembrane region" description="Helical" evidence="1">
    <location>
        <begin position="363"/>
        <end position="381"/>
    </location>
</feature>
<reference evidence="2 3" key="1">
    <citation type="submission" date="2020-04" db="EMBL/GenBank/DDBJ databases">
        <title>Genome sequencing of novel species.</title>
        <authorList>
            <person name="Heo J."/>
            <person name="Kim S.-J."/>
            <person name="Kim J.-S."/>
            <person name="Hong S.-B."/>
            <person name="Kwon S.-W."/>
        </authorList>
    </citation>
    <scope>NUCLEOTIDE SEQUENCE [LARGE SCALE GENOMIC DNA]</scope>
    <source>
        <strain evidence="2 3">CJU-R4</strain>
    </source>
</reference>
<keyword evidence="3" id="KW-1185">Reference proteome</keyword>
<feature type="transmembrane region" description="Helical" evidence="1">
    <location>
        <begin position="105"/>
        <end position="121"/>
    </location>
</feature>
<feature type="transmembrane region" description="Helical" evidence="1">
    <location>
        <begin position="75"/>
        <end position="93"/>
    </location>
</feature>
<dbReference type="Proteomes" id="UP000501128">
    <property type="component" value="Chromosome"/>
</dbReference>
<dbReference type="KEGG" id="srho:HH216_11875"/>
<accession>A0A7L5DP99</accession>
<keyword evidence="1" id="KW-0812">Transmembrane</keyword>
<evidence type="ECO:0000313" key="3">
    <source>
        <dbReference type="Proteomes" id="UP000501128"/>
    </source>
</evidence>
<feature type="transmembrane region" description="Helical" evidence="1">
    <location>
        <begin position="128"/>
        <end position="149"/>
    </location>
</feature>
<evidence type="ECO:0000313" key="2">
    <source>
        <dbReference type="EMBL" id="QJD79043.1"/>
    </source>
</evidence>
<dbReference type="EMBL" id="CP051677">
    <property type="protein sequence ID" value="QJD79043.1"/>
    <property type="molecule type" value="Genomic_DNA"/>
</dbReference>
<evidence type="ECO:0000256" key="1">
    <source>
        <dbReference type="SAM" id="Phobius"/>
    </source>
</evidence>
<proteinExistence type="predicted"/>
<dbReference type="PANTHER" id="PTHR37422:SF23">
    <property type="entry name" value="TEICHURONIC ACID BIOSYNTHESIS PROTEIN TUAE"/>
    <property type="match status" value="1"/>
</dbReference>
<feature type="transmembrane region" description="Helical" evidence="1">
    <location>
        <begin position="252"/>
        <end position="272"/>
    </location>
</feature>
<sequence length="457" mass="51194">MRKFLYFLETIDLMRMVLGICILVDGYPLIFFFRETLKLAPGSTVFTAAVFAVGLILMVPFTVLRRLYRPNMTMFWMGLGFITLCIAYMFTYLGDPGFRDYDKDMIYYAYALIFLFLLINIPNDIARVFILVVVLFTFVSNLGLIYSLITNPSWAIGQRATITLGDNDDGSGNPHVFSRNAFMGVVACAIWLIRSDTNILLRIFALFAGVINLAVLVLTQTRSSILALIIAITLFLAFNVRPPQIRAVVRGIFRPVTLGVVALGVVGIALFLRRYYDVYAVLYGYVLGFAERNLDNIYALVGAKAQGAAYKATLDDSAANRSVSALFFSNVVTGHIHMLILGFGYKYLYLDVPVLESLTNMGILGFFLFGGVNAMCLYYALGIMRTNPNQLSVFLAYFYMLIMVAAFTGGRPNEISFWIPLALMTRFMGIEHLFPEYLQEHRHIVYAPAVPATSPTN</sequence>
<feature type="transmembrane region" description="Helical" evidence="1">
    <location>
        <begin position="322"/>
        <end position="343"/>
    </location>
</feature>
<dbReference type="InterPro" id="IPR051533">
    <property type="entry name" value="WaaL-like"/>
</dbReference>
<feature type="transmembrane region" description="Helical" evidence="1">
    <location>
        <begin position="45"/>
        <end position="63"/>
    </location>
</feature>